<dbReference type="InterPro" id="IPR024079">
    <property type="entry name" value="MetalloPept_cat_dom_sf"/>
</dbReference>
<sequence>MLRRRLVPLLAAALFALVGAPIATAPQAAAAVSPHAVTTVYYDASQAPDLADNITEAVQIWNDSVQNVRLVAGGPADVTISEGYGGGSYTIPEGLGAGEVYLDLQQAQEYNPTRIVAHELGHIYGLPDNYDGDCSILMSGHSAGTGCQTTHPSAGEAAQVDANFAGGFRAARLPAVYQGCFDRSPARQRA</sequence>
<keyword evidence="6" id="KW-0482">Metalloprotease</keyword>
<keyword evidence="6" id="KW-0378">Hydrolase</keyword>
<reference evidence="9 10" key="1">
    <citation type="submission" date="2020-08" db="EMBL/GenBank/DDBJ databases">
        <title>Whole genome shotgun sequence of Actinocatenispora thailandica NBRC 105041.</title>
        <authorList>
            <person name="Komaki H."/>
            <person name="Tamura T."/>
        </authorList>
    </citation>
    <scope>NUCLEOTIDE SEQUENCE [LARGE SCALE GENOMIC DNA]</scope>
    <source>
        <strain evidence="9 10">NBRC 105041</strain>
    </source>
</reference>
<keyword evidence="5" id="KW-0479">Metal-binding</keyword>
<keyword evidence="10" id="KW-1185">Reference proteome</keyword>
<dbReference type="EC" id="3.4.24.77" evidence="3"/>
<evidence type="ECO:0000313" key="10">
    <source>
        <dbReference type="Proteomes" id="UP000611640"/>
    </source>
</evidence>
<name>A0A7R7HW72_9ACTN</name>
<evidence type="ECO:0000256" key="8">
    <source>
        <dbReference type="SAM" id="SignalP"/>
    </source>
</evidence>
<keyword evidence="8" id="KW-0732">Signal</keyword>
<comment type="catalytic activity">
    <reaction evidence="1">
        <text>Hydrolyzes proteins with a preference for Tyr or Phe in the P1' position. Has no action on amino-acid p-nitroanilides.</text>
        <dbReference type="EC" id="3.4.24.77"/>
    </reaction>
</comment>
<organism evidence="9 10">
    <name type="scientific">Actinocatenispora thailandica</name>
    <dbReference type="NCBI Taxonomy" id="227318"/>
    <lineage>
        <taxon>Bacteria</taxon>
        <taxon>Bacillati</taxon>
        <taxon>Actinomycetota</taxon>
        <taxon>Actinomycetes</taxon>
        <taxon>Micromonosporales</taxon>
        <taxon>Micromonosporaceae</taxon>
        <taxon>Actinocatenispora</taxon>
    </lineage>
</organism>
<dbReference type="Gene3D" id="3.40.390.10">
    <property type="entry name" value="Collagenase (Catalytic Domain)"/>
    <property type="match status" value="1"/>
</dbReference>
<proteinExistence type="inferred from homology"/>
<evidence type="ECO:0000313" key="9">
    <source>
        <dbReference type="EMBL" id="BCJ33664.1"/>
    </source>
</evidence>
<evidence type="ECO:0000256" key="2">
    <source>
        <dbReference type="ARBA" id="ARBA00006571"/>
    </source>
</evidence>
<dbReference type="PRINTS" id="PR00787">
    <property type="entry name" value="NEUTRALPTASE"/>
</dbReference>
<evidence type="ECO:0000256" key="4">
    <source>
        <dbReference type="ARBA" id="ARBA00019129"/>
    </source>
</evidence>
<dbReference type="GO" id="GO:0004222">
    <property type="term" value="F:metalloendopeptidase activity"/>
    <property type="evidence" value="ECO:0007669"/>
    <property type="project" value="InterPro"/>
</dbReference>
<keyword evidence="6" id="KW-0645">Protease</keyword>
<evidence type="ECO:0000256" key="6">
    <source>
        <dbReference type="ARBA" id="ARBA00023049"/>
    </source>
</evidence>
<dbReference type="InterPro" id="IPR000013">
    <property type="entry name" value="Peptidase_M7"/>
</dbReference>
<feature type="chain" id="PRO_5038510757" description="Extracellular small neutral protease" evidence="8">
    <location>
        <begin position="26"/>
        <end position="190"/>
    </location>
</feature>
<dbReference type="EMBL" id="AP023355">
    <property type="protein sequence ID" value="BCJ33664.1"/>
    <property type="molecule type" value="Genomic_DNA"/>
</dbReference>
<dbReference type="GO" id="GO:0005576">
    <property type="term" value="C:extracellular region"/>
    <property type="evidence" value="ECO:0007669"/>
    <property type="project" value="InterPro"/>
</dbReference>
<dbReference type="GO" id="GO:0006508">
    <property type="term" value="P:proteolysis"/>
    <property type="evidence" value="ECO:0007669"/>
    <property type="project" value="InterPro"/>
</dbReference>
<dbReference type="GO" id="GO:0008270">
    <property type="term" value="F:zinc ion binding"/>
    <property type="evidence" value="ECO:0007669"/>
    <property type="project" value="InterPro"/>
</dbReference>
<dbReference type="Proteomes" id="UP000611640">
    <property type="component" value="Chromosome"/>
</dbReference>
<comment type="similarity">
    <text evidence="2">Belongs to the peptidase M7 family.</text>
</comment>
<evidence type="ECO:0000256" key="3">
    <source>
        <dbReference type="ARBA" id="ARBA00012325"/>
    </source>
</evidence>
<dbReference type="Pfam" id="PF02031">
    <property type="entry name" value="Peptidase_M7"/>
    <property type="match status" value="1"/>
</dbReference>
<protein>
    <recommendedName>
        <fullName evidence="4">Extracellular small neutral protease</fullName>
        <ecNumber evidence="3">3.4.24.77</ecNumber>
    </recommendedName>
    <alternativeName>
        <fullName evidence="7">Snapalysin</fullName>
    </alternativeName>
</protein>
<accession>A0A7R7HW72</accession>
<dbReference type="KEGG" id="atl:Athai_11670"/>
<dbReference type="RefSeq" id="WP_203960519.1">
    <property type="nucleotide sequence ID" value="NZ_AP023355.1"/>
</dbReference>
<feature type="signal peptide" evidence="8">
    <location>
        <begin position="1"/>
        <end position="25"/>
    </location>
</feature>
<evidence type="ECO:0000256" key="7">
    <source>
        <dbReference type="ARBA" id="ARBA00029927"/>
    </source>
</evidence>
<gene>
    <name evidence="9" type="ORF">Athai_11670</name>
</gene>
<evidence type="ECO:0000256" key="1">
    <source>
        <dbReference type="ARBA" id="ARBA00000612"/>
    </source>
</evidence>
<dbReference type="AlphaFoldDB" id="A0A7R7HW72"/>
<dbReference type="SUPFAM" id="SSF55486">
    <property type="entry name" value="Metalloproteases ('zincins'), catalytic domain"/>
    <property type="match status" value="1"/>
</dbReference>
<evidence type="ECO:0000256" key="5">
    <source>
        <dbReference type="ARBA" id="ARBA00022723"/>
    </source>
</evidence>